<dbReference type="InterPro" id="IPR001584">
    <property type="entry name" value="Integrase_cat-core"/>
</dbReference>
<organism evidence="2 3">
    <name type="scientific">Spirosoma profusum</name>
    <dbReference type="NCBI Taxonomy" id="2771354"/>
    <lineage>
        <taxon>Bacteria</taxon>
        <taxon>Pseudomonadati</taxon>
        <taxon>Bacteroidota</taxon>
        <taxon>Cytophagia</taxon>
        <taxon>Cytophagales</taxon>
        <taxon>Cytophagaceae</taxon>
        <taxon>Spirosoma</taxon>
    </lineage>
</organism>
<feature type="domain" description="Integrase catalytic" evidence="1">
    <location>
        <begin position="2"/>
        <end position="23"/>
    </location>
</feature>
<evidence type="ECO:0000313" key="3">
    <source>
        <dbReference type="Proteomes" id="UP000598820"/>
    </source>
</evidence>
<dbReference type="Pfam" id="PF13683">
    <property type="entry name" value="rve_3"/>
    <property type="match status" value="1"/>
</dbReference>
<gene>
    <name evidence="2" type="ORF">IC229_00765</name>
</gene>
<dbReference type="GO" id="GO:0015074">
    <property type="term" value="P:DNA integration"/>
    <property type="evidence" value="ECO:0007669"/>
    <property type="project" value="InterPro"/>
</dbReference>
<dbReference type="EMBL" id="JACWZY010000001">
    <property type="protein sequence ID" value="MBD2699150.1"/>
    <property type="molecule type" value="Genomic_DNA"/>
</dbReference>
<keyword evidence="3" id="KW-1185">Reference proteome</keyword>
<accession>A0A927AR43</accession>
<evidence type="ECO:0000259" key="1">
    <source>
        <dbReference type="Pfam" id="PF13683"/>
    </source>
</evidence>
<sequence length="30" mass="3735">MVNEWLVEYNTERPHQALQFMRPVEYRQVA</sequence>
<comment type="caution">
    <text evidence="2">The sequence shown here is derived from an EMBL/GenBank/DDBJ whole genome shotgun (WGS) entry which is preliminary data.</text>
</comment>
<protein>
    <submittedName>
        <fullName evidence="2">Transposase</fullName>
    </submittedName>
</protein>
<name>A0A927AR43_9BACT</name>
<evidence type="ECO:0000313" key="2">
    <source>
        <dbReference type="EMBL" id="MBD2699150.1"/>
    </source>
</evidence>
<proteinExistence type="predicted"/>
<dbReference type="AlphaFoldDB" id="A0A927AR43"/>
<reference evidence="2" key="1">
    <citation type="submission" date="2020-09" db="EMBL/GenBank/DDBJ databases">
        <authorList>
            <person name="Kim M.K."/>
        </authorList>
    </citation>
    <scope>NUCLEOTIDE SEQUENCE</scope>
    <source>
        <strain evidence="2">BT702</strain>
    </source>
</reference>
<dbReference type="Proteomes" id="UP000598820">
    <property type="component" value="Unassembled WGS sequence"/>
</dbReference>